<protein>
    <submittedName>
        <fullName evidence="1">Uncharacterized protein</fullName>
    </submittedName>
</protein>
<proteinExistence type="predicted"/>
<name>A0A6G0TFX1_APHGL</name>
<comment type="caution">
    <text evidence="1">The sequence shown here is derived from an EMBL/GenBank/DDBJ whole genome shotgun (WGS) entry which is preliminary data.</text>
</comment>
<organism evidence="1 2">
    <name type="scientific">Aphis glycines</name>
    <name type="common">Soybean aphid</name>
    <dbReference type="NCBI Taxonomy" id="307491"/>
    <lineage>
        <taxon>Eukaryota</taxon>
        <taxon>Metazoa</taxon>
        <taxon>Ecdysozoa</taxon>
        <taxon>Arthropoda</taxon>
        <taxon>Hexapoda</taxon>
        <taxon>Insecta</taxon>
        <taxon>Pterygota</taxon>
        <taxon>Neoptera</taxon>
        <taxon>Paraneoptera</taxon>
        <taxon>Hemiptera</taxon>
        <taxon>Sternorrhyncha</taxon>
        <taxon>Aphidomorpha</taxon>
        <taxon>Aphidoidea</taxon>
        <taxon>Aphididae</taxon>
        <taxon>Aphidini</taxon>
        <taxon>Aphis</taxon>
        <taxon>Aphis</taxon>
    </lineage>
</organism>
<gene>
    <name evidence="1" type="ORF">AGLY_010193</name>
</gene>
<accession>A0A6G0TFX1</accession>
<dbReference type="EMBL" id="VYZN01000040">
    <property type="protein sequence ID" value="KAE9531991.1"/>
    <property type="molecule type" value="Genomic_DNA"/>
</dbReference>
<keyword evidence="2" id="KW-1185">Reference proteome</keyword>
<evidence type="ECO:0000313" key="2">
    <source>
        <dbReference type="Proteomes" id="UP000475862"/>
    </source>
</evidence>
<dbReference type="AlphaFoldDB" id="A0A6G0TFX1"/>
<reference evidence="1 2" key="1">
    <citation type="submission" date="2019-08" db="EMBL/GenBank/DDBJ databases">
        <title>The genome of the soybean aphid Biotype 1, its phylome, world population structure and adaptation to the North American continent.</title>
        <authorList>
            <person name="Giordano R."/>
            <person name="Donthu R.K."/>
            <person name="Hernandez A.G."/>
            <person name="Wright C.L."/>
            <person name="Zimin A.V."/>
        </authorList>
    </citation>
    <scope>NUCLEOTIDE SEQUENCE [LARGE SCALE GENOMIC DNA]</scope>
    <source>
        <tissue evidence="1">Whole aphids</tissue>
    </source>
</reference>
<evidence type="ECO:0000313" key="1">
    <source>
        <dbReference type="EMBL" id="KAE9531991.1"/>
    </source>
</evidence>
<dbReference type="Proteomes" id="UP000475862">
    <property type="component" value="Unassembled WGS sequence"/>
</dbReference>
<sequence length="222" mass="25649">MYTDYKAFYFHTCLTSLLNGPILSKLIIKKSVRTCVFVSKQSKIFALMVLKFGSWIILYRKIGDGSVCCYDIISLHIFLRIIHSIRNNTACGNYIIDNLTQLMLTAVKKLSTVHLHSAVLPEIIGQLDSSVSSVIASNADVKVGPQKIYTKYLINYTLIYHKLIETFHKYQPNISITIQIKEYIQTVLRSIKELIHQIFFLKYNIEIFKALTIFNQLFKQQK</sequence>